<gene>
    <name evidence="2" type="ORF">CRENBAI_008102</name>
</gene>
<dbReference type="AlphaFoldDB" id="A0AAV9RUJ4"/>
<feature type="region of interest" description="Disordered" evidence="1">
    <location>
        <begin position="66"/>
        <end position="102"/>
    </location>
</feature>
<evidence type="ECO:0000256" key="1">
    <source>
        <dbReference type="SAM" id="MobiDB-lite"/>
    </source>
</evidence>
<organism evidence="2 3">
    <name type="scientific">Crenichthys baileyi</name>
    <name type="common">White River springfish</name>
    <dbReference type="NCBI Taxonomy" id="28760"/>
    <lineage>
        <taxon>Eukaryota</taxon>
        <taxon>Metazoa</taxon>
        <taxon>Chordata</taxon>
        <taxon>Craniata</taxon>
        <taxon>Vertebrata</taxon>
        <taxon>Euteleostomi</taxon>
        <taxon>Actinopterygii</taxon>
        <taxon>Neopterygii</taxon>
        <taxon>Teleostei</taxon>
        <taxon>Neoteleostei</taxon>
        <taxon>Acanthomorphata</taxon>
        <taxon>Ovalentaria</taxon>
        <taxon>Atherinomorphae</taxon>
        <taxon>Cyprinodontiformes</taxon>
        <taxon>Goodeidae</taxon>
        <taxon>Crenichthys</taxon>
    </lineage>
</organism>
<proteinExistence type="predicted"/>
<evidence type="ECO:0000313" key="2">
    <source>
        <dbReference type="EMBL" id="KAK5612728.1"/>
    </source>
</evidence>
<keyword evidence="3" id="KW-1185">Reference proteome</keyword>
<evidence type="ECO:0000313" key="3">
    <source>
        <dbReference type="Proteomes" id="UP001311232"/>
    </source>
</evidence>
<accession>A0AAV9RUJ4</accession>
<dbReference type="EMBL" id="JAHHUM010001321">
    <property type="protein sequence ID" value="KAK5612728.1"/>
    <property type="molecule type" value="Genomic_DNA"/>
</dbReference>
<comment type="caution">
    <text evidence="2">The sequence shown here is derived from an EMBL/GenBank/DDBJ whole genome shotgun (WGS) entry which is preliminary data.</text>
</comment>
<protein>
    <submittedName>
        <fullName evidence="2">Uncharacterized protein</fullName>
    </submittedName>
</protein>
<name>A0AAV9RUJ4_9TELE</name>
<feature type="compositionally biased region" description="Gly residues" evidence="1">
    <location>
        <begin position="91"/>
        <end position="102"/>
    </location>
</feature>
<reference evidence="2 3" key="1">
    <citation type="submission" date="2021-06" db="EMBL/GenBank/DDBJ databases">
        <authorList>
            <person name="Palmer J.M."/>
        </authorList>
    </citation>
    <scope>NUCLEOTIDE SEQUENCE [LARGE SCALE GENOMIC DNA]</scope>
    <source>
        <strain evidence="2 3">MEX-2019</strain>
        <tissue evidence="2">Muscle</tissue>
    </source>
</reference>
<sequence length="102" mass="11386">MNTLLCHPVRSITCNLTSCFLLALLFSSINSISCSLLQCSVFPFSLFLPLSLLLCVDSEWVTERLGEERKRKRQARQADRRSELLGKLNQEGGGEGGMKGEH</sequence>
<dbReference type="Proteomes" id="UP001311232">
    <property type="component" value="Unassembled WGS sequence"/>
</dbReference>